<dbReference type="EMBL" id="NJES01000996">
    <property type="protein sequence ID" value="PHH68312.1"/>
    <property type="molecule type" value="Genomic_DNA"/>
</dbReference>
<reference evidence="1 2" key="1">
    <citation type="submission" date="2017-06" db="EMBL/GenBank/DDBJ databases">
        <title>Ant-infecting Ophiocordyceps genomes reveal a high diversity of potential behavioral manipulation genes and a possible major role for enterotoxins.</title>
        <authorList>
            <person name="De Bekker C."/>
            <person name="Evans H.C."/>
            <person name="Brachmann A."/>
            <person name="Hughes D.P."/>
        </authorList>
    </citation>
    <scope>NUCLEOTIDE SEQUENCE [LARGE SCALE GENOMIC DNA]</scope>
    <source>
        <strain evidence="1 2">Map16</strain>
    </source>
</reference>
<accession>A0A2C5YLY8</accession>
<keyword evidence="2" id="KW-1185">Reference proteome</keyword>
<dbReference type="OrthoDB" id="5424793at2759"/>
<proteinExistence type="predicted"/>
<dbReference type="Proteomes" id="UP000226431">
    <property type="component" value="Unassembled WGS sequence"/>
</dbReference>
<gene>
    <name evidence="1" type="ORF">CDD80_7613</name>
</gene>
<sequence>MTTPSTHSLPEHWTELTASRQQRALCLTALQALQRSCTETHHKTSLPDCPPCHAQALDVLKRRYTESPRREWFTQRRAFLHELEGLFQDVGEGRRGVEAVEARVEAEKEAWYRGVGMPDGGMEAVDAFAEKVSSIINSTAPTPTEEPQQLKDVYISTFFTPTPPSLTPYLESYRTSSQPLEAIIDAIVSDMSLSRANQPARHHHSARLNELRRAKSAFELNRLQAKSRAQAKRKAAAARADALAVRDELRLPRFGGGG</sequence>
<evidence type="ECO:0000313" key="1">
    <source>
        <dbReference type="EMBL" id="PHH68312.1"/>
    </source>
</evidence>
<dbReference type="AlphaFoldDB" id="A0A2C5YLY8"/>
<dbReference type="STRING" id="2004952.A0A2C5YLY8"/>
<name>A0A2C5YLY8_9HYPO</name>
<organism evidence="1 2">
    <name type="scientific">Ophiocordyceps camponoti-rufipedis</name>
    <dbReference type="NCBI Taxonomy" id="2004952"/>
    <lineage>
        <taxon>Eukaryota</taxon>
        <taxon>Fungi</taxon>
        <taxon>Dikarya</taxon>
        <taxon>Ascomycota</taxon>
        <taxon>Pezizomycotina</taxon>
        <taxon>Sordariomycetes</taxon>
        <taxon>Hypocreomycetidae</taxon>
        <taxon>Hypocreales</taxon>
        <taxon>Ophiocordycipitaceae</taxon>
        <taxon>Ophiocordyceps</taxon>
    </lineage>
</organism>
<protein>
    <submittedName>
        <fullName evidence="1">Uncharacterized protein</fullName>
    </submittedName>
</protein>
<comment type="caution">
    <text evidence="1">The sequence shown here is derived from an EMBL/GenBank/DDBJ whole genome shotgun (WGS) entry which is preliminary data.</text>
</comment>
<evidence type="ECO:0000313" key="2">
    <source>
        <dbReference type="Proteomes" id="UP000226431"/>
    </source>
</evidence>